<evidence type="ECO:0000313" key="9">
    <source>
        <dbReference type="Proteomes" id="UP000325081"/>
    </source>
</evidence>
<dbReference type="InterPro" id="IPR036852">
    <property type="entry name" value="Peptidase_S8/S53_dom_sf"/>
</dbReference>
<dbReference type="EMBL" id="BKCP01008237">
    <property type="protein sequence ID" value="GER48307.1"/>
    <property type="molecule type" value="Genomic_DNA"/>
</dbReference>
<keyword evidence="9" id="KW-1185">Reference proteome</keyword>
<comment type="caution">
    <text evidence="6">Lacks conserved residue(s) required for the propagation of feature annotation.</text>
</comment>
<protein>
    <submittedName>
        <fullName evidence="8">Subtilase family protein</fullName>
    </submittedName>
</protein>
<evidence type="ECO:0000256" key="1">
    <source>
        <dbReference type="ARBA" id="ARBA00011073"/>
    </source>
</evidence>
<dbReference type="InterPro" id="IPR023828">
    <property type="entry name" value="Peptidase_S8_Ser-AS"/>
</dbReference>
<dbReference type="Gene3D" id="3.50.30.30">
    <property type="match status" value="1"/>
</dbReference>
<dbReference type="Gene3D" id="2.60.40.2310">
    <property type="match status" value="1"/>
</dbReference>
<evidence type="ECO:0000256" key="2">
    <source>
        <dbReference type="ARBA" id="ARBA00022670"/>
    </source>
</evidence>
<dbReference type="GO" id="GO:0004252">
    <property type="term" value="F:serine-type endopeptidase activity"/>
    <property type="evidence" value="ECO:0007669"/>
    <property type="project" value="InterPro"/>
</dbReference>
<dbReference type="Gene3D" id="3.40.50.200">
    <property type="entry name" value="Peptidase S8/S53 domain"/>
    <property type="match status" value="1"/>
</dbReference>
<gene>
    <name evidence="8" type="ORF">STAS_25465</name>
</gene>
<keyword evidence="2" id="KW-0645">Protease</keyword>
<reference evidence="9" key="1">
    <citation type="journal article" date="2019" name="Curr. Biol.">
        <title>Genome Sequence of Striga asiatica Provides Insight into the Evolution of Plant Parasitism.</title>
        <authorList>
            <person name="Yoshida S."/>
            <person name="Kim S."/>
            <person name="Wafula E.K."/>
            <person name="Tanskanen J."/>
            <person name="Kim Y.M."/>
            <person name="Honaas L."/>
            <person name="Yang Z."/>
            <person name="Spallek T."/>
            <person name="Conn C.E."/>
            <person name="Ichihashi Y."/>
            <person name="Cheong K."/>
            <person name="Cui S."/>
            <person name="Der J.P."/>
            <person name="Gundlach H."/>
            <person name="Jiao Y."/>
            <person name="Hori C."/>
            <person name="Ishida J.K."/>
            <person name="Kasahara H."/>
            <person name="Kiba T."/>
            <person name="Kim M.S."/>
            <person name="Koo N."/>
            <person name="Laohavisit A."/>
            <person name="Lee Y.H."/>
            <person name="Lumba S."/>
            <person name="McCourt P."/>
            <person name="Mortimer J.C."/>
            <person name="Mutuku J.M."/>
            <person name="Nomura T."/>
            <person name="Sasaki-Sekimoto Y."/>
            <person name="Seto Y."/>
            <person name="Wang Y."/>
            <person name="Wakatake T."/>
            <person name="Sakakibara H."/>
            <person name="Demura T."/>
            <person name="Yamaguchi S."/>
            <person name="Yoneyama K."/>
            <person name="Manabe R.I."/>
            <person name="Nelson D.C."/>
            <person name="Schulman A.H."/>
            <person name="Timko M.P."/>
            <person name="dePamphilis C.W."/>
            <person name="Choi D."/>
            <person name="Shirasu K."/>
        </authorList>
    </citation>
    <scope>NUCLEOTIDE SEQUENCE [LARGE SCALE GENOMIC DNA]</scope>
    <source>
        <strain evidence="9">cv. UVA1</strain>
    </source>
</reference>
<dbReference type="OrthoDB" id="206201at2759"/>
<evidence type="ECO:0000256" key="6">
    <source>
        <dbReference type="PROSITE-ProRule" id="PRU01240"/>
    </source>
</evidence>
<keyword evidence="3" id="KW-0732">Signal</keyword>
<dbReference type="InterPro" id="IPR000209">
    <property type="entry name" value="Peptidase_S8/S53_dom"/>
</dbReference>
<feature type="domain" description="Peptidase S8/S53" evidence="7">
    <location>
        <begin position="57"/>
        <end position="175"/>
    </location>
</feature>
<dbReference type="SUPFAM" id="SSF52743">
    <property type="entry name" value="Subtilisin-like"/>
    <property type="match status" value="1"/>
</dbReference>
<comment type="caution">
    <text evidence="8">The sequence shown here is derived from an EMBL/GenBank/DDBJ whole genome shotgun (WGS) entry which is preliminary data.</text>
</comment>
<name>A0A5A7QV54_STRAF</name>
<dbReference type="CDD" id="cd02120">
    <property type="entry name" value="PA_subtilisin_like"/>
    <property type="match status" value="1"/>
</dbReference>
<evidence type="ECO:0000256" key="3">
    <source>
        <dbReference type="ARBA" id="ARBA00022729"/>
    </source>
</evidence>
<dbReference type="GO" id="GO:0006508">
    <property type="term" value="P:proteolysis"/>
    <property type="evidence" value="ECO:0007669"/>
    <property type="project" value="UniProtKB-KW"/>
</dbReference>
<organism evidence="8 9">
    <name type="scientific">Striga asiatica</name>
    <name type="common">Asiatic witchweed</name>
    <name type="synonym">Buchnera asiatica</name>
    <dbReference type="NCBI Taxonomy" id="4170"/>
    <lineage>
        <taxon>Eukaryota</taxon>
        <taxon>Viridiplantae</taxon>
        <taxon>Streptophyta</taxon>
        <taxon>Embryophyta</taxon>
        <taxon>Tracheophyta</taxon>
        <taxon>Spermatophyta</taxon>
        <taxon>Magnoliopsida</taxon>
        <taxon>eudicotyledons</taxon>
        <taxon>Gunneridae</taxon>
        <taxon>Pentapetalae</taxon>
        <taxon>asterids</taxon>
        <taxon>lamiids</taxon>
        <taxon>Lamiales</taxon>
        <taxon>Orobanchaceae</taxon>
        <taxon>Buchnereae</taxon>
        <taxon>Striga</taxon>
    </lineage>
</organism>
<evidence type="ECO:0000256" key="4">
    <source>
        <dbReference type="ARBA" id="ARBA00022801"/>
    </source>
</evidence>
<dbReference type="PROSITE" id="PS00138">
    <property type="entry name" value="SUBTILASE_SER"/>
    <property type="match status" value="1"/>
</dbReference>
<comment type="similarity">
    <text evidence="1 6">Belongs to the peptidase S8 family.</text>
</comment>
<dbReference type="AlphaFoldDB" id="A0A5A7QV54"/>
<evidence type="ECO:0000256" key="5">
    <source>
        <dbReference type="ARBA" id="ARBA00022825"/>
    </source>
</evidence>
<dbReference type="Pfam" id="PF00082">
    <property type="entry name" value="Peptidase_S8"/>
    <property type="match status" value="1"/>
</dbReference>
<accession>A0A5A7QV54</accession>
<dbReference type="PROSITE" id="PS51892">
    <property type="entry name" value="SUBTILASE"/>
    <property type="match status" value="1"/>
</dbReference>
<keyword evidence="5" id="KW-0720">Serine protease</keyword>
<dbReference type="PANTHER" id="PTHR10795">
    <property type="entry name" value="PROPROTEIN CONVERTASE SUBTILISIN/KEXIN"/>
    <property type="match status" value="1"/>
</dbReference>
<sequence length="262" mass="28491">MVLANDEASGNDIKAEAHVLPATHISYKDGVALLTQMNKTRSPKARITKPITRLDVKPAPVMAAFSSQGPNLVMSKILKPDIMAPGVSIIAAYTGAVGPTGQDFDKQRLPFNSMSGTSMSCPHVAGVVALLKKLYPKWSPAAIKSAIMTTASTLDNTWNSITNSSNSTATPFNYGGGHIDPNRAMDPGLVYDLQTTYYLNLLCAIGYNQTQIKLFWKKSFTCPKPDIRLIGFNYPSVTVPFLKRPVTVTKKPRWNISKSRTG</sequence>
<dbReference type="InterPro" id="IPR045051">
    <property type="entry name" value="SBT"/>
</dbReference>
<dbReference type="Proteomes" id="UP000325081">
    <property type="component" value="Unassembled WGS sequence"/>
</dbReference>
<evidence type="ECO:0000259" key="7">
    <source>
        <dbReference type="Pfam" id="PF00082"/>
    </source>
</evidence>
<evidence type="ECO:0000313" key="8">
    <source>
        <dbReference type="EMBL" id="GER48307.1"/>
    </source>
</evidence>
<proteinExistence type="inferred from homology"/>
<keyword evidence="4" id="KW-0378">Hydrolase</keyword>